<dbReference type="InterPro" id="IPR036393">
    <property type="entry name" value="AceGlu_kinase-like_sf"/>
</dbReference>
<evidence type="ECO:0000256" key="6">
    <source>
        <dbReference type="ARBA" id="ARBA00022840"/>
    </source>
</evidence>
<organism evidence="9">
    <name type="scientific">freshwater metagenome</name>
    <dbReference type="NCBI Taxonomy" id="449393"/>
    <lineage>
        <taxon>unclassified sequences</taxon>
        <taxon>metagenomes</taxon>
        <taxon>ecological metagenomes</taxon>
    </lineage>
</organism>
<evidence type="ECO:0000256" key="2">
    <source>
        <dbReference type="ARBA" id="ARBA00022605"/>
    </source>
</evidence>
<keyword evidence="6" id="KW-0067">ATP-binding</keyword>
<comment type="pathway">
    <text evidence="7">Amino-acid biosynthesis.</text>
</comment>
<proteinExistence type="inferred from homology"/>
<evidence type="ECO:0000313" key="9">
    <source>
        <dbReference type="EMBL" id="CAB4544768.1"/>
    </source>
</evidence>
<keyword evidence="4" id="KW-0547">Nucleotide-binding</keyword>
<dbReference type="GO" id="GO:0006526">
    <property type="term" value="P:L-arginine biosynthetic process"/>
    <property type="evidence" value="ECO:0007669"/>
    <property type="project" value="UniProtKB-KW"/>
</dbReference>
<keyword evidence="1" id="KW-0055">Arginine biosynthesis</keyword>
<dbReference type="EMBL" id="CAEZSJ010000135">
    <property type="protein sequence ID" value="CAB4544768.1"/>
    <property type="molecule type" value="Genomic_DNA"/>
</dbReference>
<dbReference type="InterPro" id="IPR001048">
    <property type="entry name" value="Asp/Glu/Uridylate_kinase"/>
</dbReference>
<evidence type="ECO:0000256" key="4">
    <source>
        <dbReference type="ARBA" id="ARBA00022741"/>
    </source>
</evidence>
<dbReference type="InterPro" id="IPR037528">
    <property type="entry name" value="ArgB"/>
</dbReference>
<dbReference type="CDD" id="cd04238">
    <property type="entry name" value="AAK_NAGK-like"/>
    <property type="match status" value="1"/>
</dbReference>
<dbReference type="PIRSF" id="PIRSF000728">
    <property type="entry name" value="NAGK"/>
    <property type="match status" value="1"/>
</dbReference>
<dbReference type="InterPro" id="IPR001057">
    <property type="entry name" value="Glu/AcGlu_kinase"/>
</dbReference>
<dbReference type="Gene3D" id="3.40.1160.10">
    <property type="entry name" value="Acetylglutamate kinase-like"/>
    <property type="match status" value="1"/>
</dbReference>
<dbReference type="NCBIfam" id="TIGR00761">
    <property type="entry name" value="argB"/>
    <property type="match status" value="1"/>
</dbReference>
<dbReference type="GO" id="GO:0003991">
    <property type="term" value="F:acetylglutamate kinase activity"/>
    <property type="evidence" value="ECO:0007669"/>
    <property type="project" value="InterPro"/>
</dbReference>
<evidence type="ECO:0000256" key="5">
    <source>
        <dbReference type="ARBA" id="ARBA00022777"/>
    </source>
</evidence>
<keyword evidence="5" id="KW-0418">Kinase</keyword>
<reference evidence="9" key="1">
    <citation type="submission" date="2020-05" db="EMBL/GenBank/DDBJ databases">
        <authorList>
            <person name="Chiriac C."/>
            <person name="Salcher M."/>
            <person name="Ghai R."/>
            <person name="Kavagutti S V."/>
        </authorList>
    </citation>
    <scope>NUCLEOTIDE SEQUENCE</scope>
</reference>
<dbReference type="PRINTS" id="PR00474">
    <property type="entry name" value="GLU5KINASE"/>
</dbReference>
<dbReference type="SUPFAM" id="SSF53633">
    <property type="entry name" value="Carbamate kinase-like"/>
    <property type="match status" value="1"/>
</dbReference>
<dbReference type="InterPro" id="IPR004662">
    <property type="entry name" value="AcgluKinase_fam"/>
</dbReference>
<evidence type="ECO:0000256" key="3">
    <source>
        <dbReference type="ARBA" id="ARBA00022679"/>
    </source>
</evidence>
<evidence type="ECO:0000256" key="7">
    <source>
        <dbReference type="ARBA" id="ARBA00029440"/>
    </source>
</evidence>
<dbReference type="PANTHER" id="PTHR23342">
    <property type="entry name" value="N-ACETYLGLUTAMATE SYNTHASE"/>
    <property type="match status" value="1"/>
</dbReference>
<dbReference type="Pfam" id="PF00696">
    <property type="entry name" value="AA_kinase"/>
    <property type="match status" value="1"/>
</dbReference>
<dbReference type="AlphaFoldDB" id="A0A6J6C3E0"/>
<feature type="domain" description="Aspartate/glutamate/uridylate kinase" evidence="8">
    <location>
        <begin position="1"/>
        <end position="234"/>
    </location>
</feature>
<keyword evidence="2" id="KW-0028">Amino-acid biosynthesis</keyword>
<accession>A0A6J6C3E0</accession>
<keyword evidence="3" id="KW-0808">Transferase</keyword>
<dbReference type="PANTHER" id="PTHR23342:SF0">
    <property type="entry name" value="N-ACETYLGLUTAMATE SYNTHASE, MITOCHONDRIAL"/>
    <property type="match status" value="1"/>
</dbReference>
<dbReference type="HAMAP" id="MF_00082">
    <property type="entry name" value="ArgB"/>
    <property type="match status" value="1"/>
</dbReference>
<sequence length="255" mass="26690">MIVFKYGGHAITEGLAVDPAIKFLADLIKSGEKIVIVHGGGPQINRELEIHGIKSEMVKGLRKTTPEVFAVVQRTLSGEVLRNLVNQLVAQGINAIGISAGDGNLIRGEVRNPELGLVGEISKIDVSVLNDFLEKGITPVVSPIAVTHDGVGLNMNADLIAGAIGGALKAEVVMFSTDVSGIFRNWPDENSLIDAICVDELAAISKEFTGGMIPKASAAINAINSGAKSVRIFDGRIINNLTAAHSGEIGTLVVP</sequence>
<protein>
    <submittedName>
        <fullName evidence="9">Unannotated protein</fullName>
    </submittedName>
</protein>
<dbReference type="GO" id="GO:0005524">
    <property type="term" value="F:ATP binding"/>
    <property type="evidence" value="ECO:0007669"/>
    <property type="project" value="UniProtKB-KW"/>
</dbReference>
<name>A0A6J6C3E0_9ZZZZ</name>
<evidence type="ECO:0000256" key="1">
    <source>
        <dbReference type="ARBA" id="ARBA00022571"/>
    </source>
</evidence>
<evidence type="ECO:0000259" key="8">
    <source>
        <dbReference type="Pfam" id="PF00696"/>
    </source>
</evidence>
<dbReference type="GO" id="GO:0005737">
    <property type="term" value="C:cytoplasm"/>
    <property type="evidence" value="ECO:0007669"/>
    <property type="project" value="InterPro"/>
</dbReference>
<gene>
    <name evidence="9" type="ORF">UFOPK1425_00761</name>
</gene>